<feature type="compositionally biased region" description="Basic and acidic residues" evidence="1">
    <location>
        <begin position="220"/>
        <end position="232"/>
    </location>
</feature>
<comment type="caution">
    <text evidence="2">The sequence shown here is derived from an EMBL/GenBank/DDBJ whole genome shotgun (WGS) entry which is preliminary data.</text>
</comment>
<feature type="region of interest" description="Disordered" evidence="1">
    <location>
        <begin position="208"/>
        <end position="275"/>
    </location>
</feature>
<evidence type="ECO:0000313" key="3">
    <source>
        <dbReference type="Proteomes" id="UP000244073"/>
    </source>
</evidence>
<sequence>MQKHSKIHETSFPNNSSPSIIRSRISQSTLSNLTPTDYIKHSAITASTLTRDSISVSVPMHLKRSEVSRSTIENACARRSHIEDSSLKNVRSAQFLKAKNSRIESAASLRRCKLVNSSVGEKSSISRSEATDSVIVGSSVSRSDVVRGRVFRCRLKRATLKDCEVTNCIVVNSKFKGVVLKNGVWKNDKFVGSLGDDEEEEAVAVTADGHKLDLPVQNHNGKDRDTWTRELASESEASDFSDSDNEEESYQPTKNEKAKQIREEKYHDNPPPYTP</sequence>
<proteinExistence type="predicted"/>
<dbReference type="GeneID" id="63813090"/>
<dbReference type="Proteomes" id="UP000244073">
    <property type="component" value="Unassembled WGS sequence"/>
</dbReference>
<feature type="compositionally biased region" description="Basic and acidic residues" evidence="1">
    <location>
        <begin position="254"/>
        <end position="268"/>
    </location>
</feature>
<evidence type="ECO:0000313" key="2">
    <source>
        <dbReference type="EMBL" id="PTU24002.1"/>
    </source>
</evidence>
<accession>A0A2T5M650</accession>
<dbReference type="VEuPathDB" id="FungiDB:P175DRAFT_0497121"/>
<evidence type="ECO:0000256" key="1">
    <source>
        <dbReference type="SAM" id="MobiDB-lite"/>
    </source>
</evidence>
<reference evidence="2 3" key="1">
    <citation type="journal article" date="2018" name="Proc. Natl. Acad. Sci. U.S.A.">
        <title>Linking secondary metabolites to gene clusters through genome sequencing of six diverse Aspergillus species.</title>
        <authorList>
            <person name="Kaerboelling I."/>
            <person name="Vesth T.C."/>
            <person name="Frisvad J.C."/>
            <person name="Nybo J.L."/>
            <person name="Theobald S."/>
            <person name="Kuo A."/>
            <person name="Bowyer P."/>
            <person name="Matsuda Y."/>
            <person name="Mondo S."/>
            <person name="Lyhne E.K."/>
            <person name="Kogle M.E."/>
            <person name="Clum A."/>
            <person name="Lipzen A."/>
            <person name="Salamov A."/>
            <person name="Ngan C.Y."/>
            <person name="Daum C."/>
            <person name="Chiniquy J."/>
            <person name="Barry K."/>
            <person name="LaButti K."/>
            <person name="Haridas S."/>
            <person name="Simmons B.A."/>
            <person name="Magnuson J.K."/>
            <person name="Mortensen U.H."/>
            <person name="Larsen T.O."/>
            <person name="Grigoriev I.V."/>
            <person name="Baker S.E."/>
            <person name="Andersen M.R."/>
        </authorList>
    </citation>
    <scope>NUCLEOTIDE SEQUENCE [LARGE SCALE GENOMIC DNA]</scope>
    <source>
        <strain evidence="2 3">IBT 24754</strain>
    </source>
</reference>
<dbReference type="SUPFAM" id="SSF141571">
    <property type="entry name" value="Pentapeptide repeat-like"/>
    <property type="match status" value="1"/>
</dbReference>
<feature type="compositionally biased region" description="Acidic residues" evidence="1">
    <location>
        <begin position="236"/>
        <end position="249"/>
    </location>
</feature>
<dbReference type="EMBL" id="MSFN02000001">
    <property type="protein sequence ID" value="PTU24002.1"/>
    <property type="molecule type" value="Genomic_DNA"/>
</dbReference>
<feature type="region of interest" description="Disordered" evidence="1">
    <location>
        <begin position="1"/>
        <end position="20"/>
    </location>
</feature>
<dbReference type="RefSeq" id="XP_040755394.1">
    <property type="nucleotide sequence ID" value="XM_040896208.1"/>
</dbReference>
<dbReference type="OrthoDB" id="4187970at2759"/>
<name>A0A2T5M650_9EURO</name>
<dbReference type="Gene3D" id="2.160.20.80">
    <property type="entry name" value="E3 ubiquitin-protein ligase SopA"/>
    <property type="match status" value="1"/>
</dbReference>
<dbReference type="AlphaFoldDB" id="A0A2T5M650"/>
<gene>
    <name evidence="2" type="ORF">P175DRAFT_0497121</name>
</gene>
<organism evidence="2 3">
    <name type="scientific">Aspergillus ochraceoroseus IBT 24754</name>
    <dbReference type="NCBI Taxonomy" id="1392256"/>
    <lineage>
        <taxon>Eukaryota</taxon>
        <taxon>Fungi</taxon>
        <taxon>Dikarya</taxon>
        <taxon>Ascomycota</taxon>
        <taxon>Pezizomycotina</taxon>
        <taxon>Eurotiomycetes</taxon>
        <taxon>Eurotiomycetidae</taxon>
        <taxon>Eurotiales</taxon>
        <taxon>Aspergillaceae</taxon>
        <taxon>Aspergillus</taxon>
        <taxon>Aspergillus subgen. Nidulantes</taxon>
    </lineage>
</organism>
<protein>
    <submittedName>
        <fullName evidence="2">Uncharacterized protein</fullName>
    </submittedName>
</protein>